<protein>
    <recommendedName>
        <fullName evidence="5">Acetoin reductase family protein</fullName>
    </recommendedName>
</protein>
<evidence type="ECO:0000313" key="4">
    <source>
        <dbReference type="Proteomes" id="UP000054988"/>
    </source>
</evidence>
<accession>A0A0W0FA28</accession>
<proteinExistence type="inferred from homology"/>
<sequence length="188" mass="20196">MVEGVVKGWGELNVMVENAEIAKYAHITEMTTDEFDKVFAVNVRGTFLCYKYAGKQMIKQGKGGRIVGAASVAGKMGALNASAYCGSNTEELRVVSTAAKEFGPYGTTVNVYAPGAIDTSMMDYLSEESEKYNDLSPGDWMKRLAQNLPLKRNGNTEDVAGLVSYLVSKKAGFITGQNVSINGGSFCD</sequence>
<dbReference type="AlphaFoldDB" id="A0A0W0FA28"/>
<dbReference type="SUPFAM" id="SSF51735">
    <property type="entry name" value="NAD(P)-binding Rossmann-fold domains"/>
    <property type="match status" value="1"/>
</dbReference>
<gene>
    <name evidence="3" type="ORF">WG66_14236</name>
</gene>
<dbReference type="InterPro" id="IPR002347">
    <property type="entry name" value="SDR_fam"/>
</dbReference>
<dbReference type="Gene3D" id="3.40.50.720">
    <property type="entry name" value="NAD(P)-binding Rossmann-like Domain"/>
    <property type="match status" value="1"/>
</dbReference>
<reference evidence="3 4" key="1">
    <citation type="submission" date="2015-12" db="EMBL/GenBank/DDBJ databases">
        <title>Draft genome sequence of Moniliophthora roreri, the causal agent of frosty pod rot of cacao.</title>
        <authorList>
            <person name="Aime M.C."/>
            <person name="Diaz-Valderrama J.R."/>
            <person name="Kijpornyongpan T."/>
            <person name="Phillips-Mora W."/>
        </authorList>
    </citation>
    <scope>NUCLEOTIDE SEQUENCE [LARGE SCALE GENOMIC DNA]</scope>
    <source>
        <strain evidence="3 4">MCA 2952</strain>
    </source>
</reference>
<dbReference type="PANTHER" id="PTHR24321">
    <property type="entry name" value="DEHYDROGENASES, SHORT CHAIN"/>
    <property type="match status" value="1"/>
</dbReference>
<comment type="similarity">
    <text evidence="1">Belongs to the short-chain dehydrogenases/reductases (SDR) family.</text>
</comment>
<evidence type="ECO:0008006" key="5">
    <source>
        <dbReference type="Google" id="ProtNLM"/>
    </source>
</evidence>
<dbReference type="EMBL" id="LATX01002189">
    <property type="protein sequence ID" value="KTB33162.1"/>
    <property type="molecule type" value="Genomic_DNA"/>
</dbReference>
<dbReference type="Proteomes" id="UP000054988">
    <property type="component" value="Unassembled WGS sequence"/>
</dbReference>
<dbReference type="GO" id="GO:0016491">
    <property type="term" value="F:oxidoreductase activity"/>
    <property type="evidence" value="ECO:0007669"/>
    <property type="project" value="UniProtKB-KW"/>
</dbReference>
<evidence type="ECO:0000256" key="2">
    <source>
        <dbReference type="ARBA" id="ARBA00023002"/>
    </source>
</evidence>
<dbReference type="PRINTS" id="PR00081">
    <property type="entry name" value="GDHRDH"/>
</dbReference>
<evidence type="ECO:0000256" key="1">
    <source>
        <dbReference type="ARBA" id="ARBA00006484"/>
    </source>
</evidence>
<keyword evidence="2" id="KW-0560">Oxidoreductase</keyword>
<dbReference type="PANTHER" id="PTHR24321:SF8">
    <property type="entry name" value="ESTRADIOL 17-BETA-DEHYDROGENASE 8-RELATED"/>
    <property type="match status" value="1"/>
</dbReference>
<dbReference type="InterPro" id="IPR036291">
    <property type="entry name" value="NAD(P)-bd_dom_sf"/>
</dbReference>
<comment type="caution">
    <text evidence="3">The sequence shown here is derived from an EMBL/GenBank/DDBJ whole genome shotgun (WGS) entry which is preliminary data.</text>
</comment>
<dbReference type="Pfam" id="PF13561">
    <property type="entry name" value="adh_short_C2"/>
    <property type="match status" value="1"/>
</dbReference>
<name>A0A0W0FA28_MONRR</name>
<evidence type="ECO:0000313" key="3">
    <source>
        <dbReference type="EMBL" id="KTB33162.1"/>
    </source>
</evidence>
<organism evidence="3 4">
    <name type="scientific">Moniliophthora roreri</name>
    <name type="common">Frosty pod rot fungus</name>
    <name type="synonym">Monilia roreri</name>
    <dbReference type="NCBI Taxonomy" id="221103"/>
    <lineage>
        <taxon>Eukaryota</taxon>
        <taxon>Fungi</taxon>
        <taxon>Dikarya</taxon>
        <taxon>Basidiomycota</taxon>
        <taxon>Agaricomycotina</taxon>
        <taxon>Agaricomycetes</taxon>
        <taxon>Agaricomycetidae</taxon>
        <taxon>Agaricales</taxon>
        <taxon>Marasmiineae</taxon>
        <taxon>Marasmiaceae</taxon>
        <taxon>Moniliophthora</taxon>
    </lineage>
</organism>